<reference evidence="1" key="1">
    <citation type="submission" date="2014-09" db="EMBL/GenBank/DDBJ databases">
        <authorList>
            <person name="Magalhaes I.L.F."/>
            <person name="Oliveira U."/>
            <person name="Santos F.R."/>
            <person name="Vidigal T.H.D.A."/>
            <person name="Brescovit A.D."/>
            <person name="Santos A.J."/>
        </authorList>
    </citation>
    <scope>NUCLEOTIDE SEQUENCE</scope>
    <source>
        <tissue evidence="1">Shoot tissue taken approximately 20 cm above the soil surface</tissue>
    </source>
</reference>
<accession>A0A0A9EMA0</accession>
<reference evidence="1" key="2">
    <citation type="journal article" date="2015" name="Data Brief">
        <title>Shoot transcriptome of the giant reed, Arundo donax.</title>
        <authorList>
            <person name="Barrero R.A."/>
            <person name="Guerrero F.D."/>
            <person name="Moolhuijzen P."/>
            <person name="Goolsby J.A."/>
            <person name="Tidwell J."/>
            <person name="Bellgard S.E."/>
            <person name="Bellgard M.I."/>
        </authorList>
    </citation>
    <scope>NUCLEOTIDE SEQUENCE</scope>
    <source>
        <tissue evidence="1">Shoot tissue taken approximately 20 cm above the soil surface</tissue>
    </source>
</reference>
<dbReference type="EMBL" id="GBRH01200743">
    <property type="protein sequence ID" value="JAD97152.1"/>
    <property type="molecule type" value="Transcribed_RNA"/>
</dbReference>
<evidence type="ECO:0000313" key="1">
    <source>
        <dbReference type="EMBL" id="JAD97152.1"/>
    </source>
</evidence>
<protein>
    <submittedName>
        <fullName evidence="1">ATR</fullName>
    </submittedName>
</protein>
<organism evidence="1">
    <name type="scientific">Arundo donax</name>
    <name type="common">Giant reed</name>
    <name type="synonym">Donax arundinaceus</name>
    <dbReference type="NCBI Taxonomy" id="35708"/>
    <lineage>
        <taxon>Eukaryota</taxon>
        <taxon>Viridiplantae</taxon>
        <taxon>Streptophyta</taxon>
        <taxon>Embryophyta</taxon>
        <taxon>Tracheophyta</taxon>
        <taxon>Spermatophyta</taxon>
        <taxon>Magnoliopsida</taxon>
        <taxon>Liliopsida</taxon>
        <taxon>Poales</taxon>
        <taxon>Poaceae</taxon>
        <taxon>PACMAD clade</taxon>
        <taxon>Arundinoideae</taxon>
        <taxon>Arundineae</taxon>
        <taxon>Arundo</taxon>
    </lineage>
</organism>
<dbReference type="AlphaFoldDB" id="A0A0A9EMA0"/>
<proteinExistence type="predicted"/>
<sequence length="52" mass="5923">MPKTASIWHPFYHSTIFCNWYHCKGSDIKLSPAPLGDFGEETVDHGIELHHA</sequence>
<name>A0A0A9EMA0_ARUDO</name>